<feature type="region of interest" description="Disordered" evidence="1">
    <location>
        <begin position="1"/>
        <end position="48"/>
    </location>
</feature>
<feature type="compositionally biased region" description="Pro residues" evidence="1">
    <location>
        <begin position="1"/>
        <end position="14"/>
    </location>
</feature>
<accession>A0A8C3DFZ8</accession>
<sequence length="90" mass="9904">PGGPALPGHSPPVPARTRCPVRPPPPGQRRHPPLPHGAVAKRRRGGEQSLWRRTALYGAAAYRHACRGKGHLPWFPARPTVRHRKAGREL</sequence>
<reference evidence="2" key="3">
    <citation type="submission" date="2025-09" db="UniProtKB">
        <authorList>
            <consortium name="Ensembl"/>
        </authorList>
    </citation>
    <scope>IDENTIFICATION</scope>
</reference>
<feature type="compositionally biased region" description="Basic residues" evidence="1">
    <location>
        <begin position="28"/>
        <end position="44"/>
    </location>
</feature>
<organism evidence="2 3">
    <name type="scientific">Corvus moneduloides</name>
    <name type="common">New Caledonian crow</name>
    <dbReference type="NCBI Taxonomy" id="1196302"/>
    <lineage>
        <taxon>Eukaryota</taxon>
        <taxon>Metazoa</taxon>
        <taxon>Chordata</taxon>
        <taxon>Craniata</taxon>
        <taxon>Vertebrata</taxon>
        <taxon>Euteleostomi</taxon>
        <taxon>Archelosauria</taxon>
        <taxon>Archosauria</taxon>
        <taxon>Dinosauria</taxon>
        <taxon>Saurischia</taxon>
        <taxon>Theropoda</taxon>
        <taxon>Coelurosauria</taxon>
        <taxon>Aves</taxon>
        <taxon>Neognathae</taxon>
        <taxon>Neoaves</taxon>
        <taxon>Telluraves</taxon>
        <taxon>Australaves</taxon>
        <taxon>Passeriformes</taxon>
        <taxon>Corvoidea</taxon>
        <taxon>Corvidae</taxon>
        <taxon>Corvus</taxon>
    </lineage>
</organism>
<dbReference type="Proteomes" id="UP000694553">
    <property type="component" value="Unassembled WGS sequence"/>
</dbReference>
<reference evidence="3" key="1">
    <citation type="submission" date="2019-10" db="EMBL/GenBank/DDBJ databases">
        <title>Corvus moneduloides (New Caledonian crow) genome, bCorMon1, primary haplotype.</title>
        <authorList>
            <person name="Rutz C."/>
            <person name="Fungtammasan C."/>
            <person name="Mountcastle J."/>
            <person name="Formenti G."/>
            <person name="Chow W."/>
            <person name="Howe K."/>
            <person name="Steele M.P."/>
            <person name="Fernandes J."/>
            <person name="Gilbert M.T.P."/>
            <person name="Fedrigo O."/>
            <person name="Jarvis E.D."/>
            <person name="Gemmell N."/>
        </authorList>
    </citation>
    <scope>NUCLEOTIDE SEQUENCE [LARGE SCALE GENOMIC DNA]</scope>
</reference>
<evidence type="ECO:0000313" key="3">
    <source>
        <dbReference type="Proteomes" id="UP000694553"/>
    </source>
</evidence>
<evidence type="ECO:0000256" key="1">
    <source>
        <dbReference type="SAM" id="MobiDB-lite"/>
    </source>
</evidence>
<dbReference type="Ensembl" id="ENSCMUT00000005705.2">
    <property type="protein sequence ID" value="ENSCMUP00000005286.2"/>
    <property type="gene ID" value="ENSCMUG00000003558.2"/>
</dbReference>
<evidence type="ECO:0000313" key="2">
    <source>
        <dbReference type="Ensembl" id="ENSCMUP00000005286.2"/>
    </source>
</evidence>
<accession>A0A8U7N8M9</accession>
<dbReference type="AlphaFoldDB" id="A0A8C3DFZ8"/>
<proteinExistence type="predicted"/>
<protein>
    <submittedName>
        <fullName evidence="2">Uncharacterized protein</fullName>
    </submittedName>
</protein>
<reference evidence="2" key="2">
    <citation type="submission" date="2025-08" db="UniProtKB">
        <authorList>
            <consortium name="Ensembl"/>
        </authorList>
    </citation>
    <scope>IDENTIFICATION</scope>
</reference>
<name>A0A8C3DFZ8_CORMO</name>
<keyword evidence="3" id="KW-1185">Reference proteome</keyword>